<dbReference type="Proteomes" id="UP000823674">
    <property type="component" value="Chromosome A02"/>
</dbReference>
<dbReference type="EMBL" id="JADBGQ010000002">
    <property type="protein sequence ID" value="KAG5409707.1"/>
    <property type="molecule type" value="Genomic_DNA"/>
</dbReference>
<evidence type="ECO:0000313" key="2">
    <source>
        <dbReference type="Proteomes" id="UP000823674"/>
    </source>
</evidence>
<organism evidence="1 2">
    <name type="scientific">Brassica rapa subsp. trilocularis</name>
    <dbReference type="NCBI Taxonomy" id="1813537"/>
    <lineage>
        <taxon>Eukaryota</taxon>
        <taxon>Viridiplantae</taxon>
        <taxon>Streptophyta</taxon>
        <taxon>Embryophyta</taxon>
        <taxon>Tracheophyta</taxon>
        <taxon>Spermatophyta</taxon>
        <taxon>Magnoliopsida</taxon>
        <taxon>eudicotyledons</taxon>
        <taxon>Gunneridae</taxon>
        <taxon>Pentapetalae</taxon>
        <taxon>rosids</taxon>
        <taxon>malvids</taxon>
        <taxon>Brassicales</taxon>
        <taxon>Brassicaceae</taxon>
        <taxon>Brassiceae</taxon>
        <taxon>Brassica</taxon>
    </lineage>
</organism>
<protein>
    <submittedName>
        <fullName evidence="1">Uncharacterized protein</fullName>
    </submittedName>
</protein>
<proteinExistence type="predicted"/>
<keyword evidence="2" id="KW-1185">Reference proteome</keyword>
<comment type="caution">
    <text evidence="1">The sequence shown here is derived from an EMBL/GenBank/DDBJ whole genome shotgun (WGS) entry which is preliminary data.</text>
</comment>
<reference evidence="1 2" key="1">
    <citation type="submission" date="2021-03" db="EMBL/GenBank/DDBJ databases">
        <authorList>
            <person name="King G.J."/>
            <person name="Bancroft I."/>
            <person name="Baten A."/>
            <person name="Bloomfield J."/>
            <person name="Borpatragohain P."/>
            <person name="He Z."/>
            <person name="Irish N."/>
            <person name="Irwin J."/>
            <person name="Liu K."/>
            <person name="Mauleon R.P."/>
            <person name="Moore J."/>
            <person name="Morris R."/>
            <person name="Ostergaard L."/>
            <person name="Wang B."/>
            <person name="Wells R."/>
        </authorList>
    </citation>
    <scope>NUCLEOTIDE SEQUENCE [LARGE SCALE GENOMIC DNA]</scope>
    <source>
        <strain evidence="1">R-o-18</strain>
        <tissue evidence="1">Leaf</tissue>
    </source>
</reference>
<sequence length="161" mass="18524">MQESLVDPTIKDATKASPFNESYWSDPDYCKHFNARERLGADEKRLYMEPFFCGWSKSSLPLSKVLLEIEYPDFIVGFVHIDDVVSYPTKRKKKDNVVATHELAMEEPKATGRILRNKYPNYPLENKSQISLSCNNKEGDNSPHSMDTRKIHELGFASFKS</sequence>
<gene>
    <name evidence="1" type="primary">A02p022280.1_BraROA</name>
    <name evidence="1" type="ORF">IGI04_006026</name>
</gene>
<accession>A0ABQ7NFP4</accession>
<evidence type="ECO:0000313" key="1">
    <source>
        <dbReference type="EMBL" id="KAG5409707.1"/>
    </source>
</evidence>
<name>A0ABQ7NFP4_BRACM</name>